<reference evidence="5" key="1">
    <citation type="journal article" date="2021" name="Sci. Adv.">
        <title>The American lobster genome reveals insights on longevity, neural, and immune adaptations.</title>
        <authorList>
            <person name="Polinski J.M."/>
            <person name="Zimin A.V."/>
            <person name="Clark K.F."/>
            <person name="Kohn A.B."/>
            <person name="Sadowski N."/>
            <person name="Timp W."/>
            <person name="Ptitsyn A."/>
            <person name="Khanna P."/>
            <person name="Romanova D.Y."/>
            <person name="Williams P."/>
            <person name="Greenwood S.J."/>
            <person name="Moroz L.L."/>
            <person name="Walt D.R."/>
            <person name="Bodnar A.G."/>
        </authorList>
    </citation>
    <scope>NUCLEOTIDE SEQUENCE</scope>
    <source>
        <strain evidence="5">GMGI-L3</strain>
    </source>
</reference>
<dbReference type="InterPro" id="IPR006600">
    <property type="entry name" value="HTH_CenpB_DNA-bd_dom"/>
</dbReference>
<dbReference type="AlphaFoldDB" id="A0A8J5JFY1"/>
<dbReference type="PROSITE" id="PS51253">
    <property type="entry name" value="HTH_CENPB"/>
    <property type="match status" value="1"/>
</dbReference>
<dbReference type="SMART" id="SM00674">
    <property type="entry name" value="CENPB"/>
    <property type="match status" value="1"/>
</dbReference>
<dbReference type="InterPro" id="IPR009057">
    <property type="entry name" value="Homeodomain-like_sf"/>
</dbReference>
<feature type="non-terminal residue" evidence="5">
    <location>
        <position position="286"/>
    </location>
</feature>
<name>A0A8J5JFY1_HOMAM</name>
<comment type="subcellular location">
    <subcellularLocation>
        <location evidence="1">Nucleus</location>
    </subcellularLocation>
</comment>
<dbReference type="Gene3D" id="1.10.10.60">
    <property type="entry name" value="Homeodomain-like"/>
    <property type="match status" value="1"/>
</dbReference>
<sequence>LEDPGSSKEVQKRIKPAKFTDLDKAVYKWYKQEHASGINVHGMDIQNATARLAQHLKIQGFNASDGWVFTFRSRHCLVNRKVVVVEHIPIFPIKAAELAGFNLYKYQGECLVVLEDEGDMEVDMRGACTLENHKAHSICIAVFNWAEAWKSLSVTTLTNAWNKLLKDTEVEVDFPEFGTVDFVNLLHRSGETGVSEDNVAEWLEVDKAEQGFRHDTEKEIAASVSDKRQEQDDGDPSPRPNLFDLGFYLDKALRQLPDLKKCYTTIRNIRADVIKCQHTNFKQEKI</sequence>
<feature type="non-terminal residue" evidence="5">
    <location>
        <position position="1"/>
    </location>
</feature>
<feature type="domain" description="HTH CENPB-type" evidence="4">
    <location>
        <begin position="10"/>
        <end position="81"/>
    </location>
</feature>
<dbReference type="GO" id="GO:0003677">
    <property type="term" value="F:DNA binding"/>
    <property type="evidence" value="ECO:0007669"/>
    <property type="project" value="UniProtKB-KW"/>
</dbReference>
<evidence type="ECO:0000259" key="4">
    <source>
        <dbReference type="PROSITE" id="PS51253"/>
    </source>
</evidence>
<organism evidence="5 6">
    <name type="scientific">Homarus americanus</name>
    <name type="common">American lobster</name>
    <dbReference type="NCBI Taxonomy" id="6706"/>
    <lineage>
        <taxon>Eukaryota</taxon>
        <taxon>Metazoa</taxon>
        <taxon>Ecdysozoa</taxon>
        <taxon>Arthropoda</taxon>
        <taxon>Crustacea</taxon>
        <taxon>Multicrustacea</taxon>
        <taxon>Malacostraca</taxon>
        <taxon>Eumalacostraca</taxon>
        <taxon>Eucarida</taxon>
        <taxon>Decapoda</taxon>
        <taxon>Pleocyemata</taxon>
        <taxon>Astacidea</taxon>
        <taxon>Nephropoidea</taxon>
        <taxon>Nephropidae</taxon>
        <taxon>Homarus</taxon>
    </lineage>
</organism>
<evidence type="ECO:0000256" key="2">
    <source>
        <dbReference type="ARBA" id="ARBA00023125"/>
    </source>
</evidence>
<evidence type="ECO:0000313" key="5">
    <source>
        <dbReference type="EMBL" id="KAG7157472.1"/>
    </source>
</evidence>
<gene>
    <name evidence="5" type="primary">TIGD7-L60</name>
    <name evidence="5" type="ORF">Hamer_G005915</name>
</gene>
<feature type="compositionally biased region" description="Basic and acidic residues" evidence="3">
    <location>
        <begin position="216"/>
        <end position="231"/>
    </location>
</feature>
<dbReference type="EMBL" id="JAHLQT010037514">
    <property type="protein sequence ID" value="KAG7157472.1"/>
    <property type="molecule type" value="Genomic_DNA"/>
</dbReference>
<feature type="region of interest" description="Disordered" evidence="3">
    <location>
        <begin position="216"/>
        <end position="241"/>
    </location>
</feature>
<dbReference type="Proteomes" id="UP000747542">
    <property type="component" value="Unassembled WGS sequence"/>
</dbReference>
<proteinExistence type="predicted"/>
<dbReference type="Pfam" id="PF03221">
    <property type="entry name" value="HTH_Tnp_Tc5"/>
    <property type="match status" value="1"/>
</dbReference>
<protein>
    <submittedName>
        <fullName evidence="5">Tigger transposable element-derived protein 7-like 60</fullName>
    </submittedName>
</protein>
<evidence type="ECO:0000256" key="3">
    <source>
        <dbReference type="SAM" id="MobiDB-lite"/>
    </source>
</evidence>
<evidence type="ECO:0000256" key="1">
    <source>
        <dbReference type="ARBA" id="ARBA00004123"/>
    </source>
</evidence>
<dbReference type="SUPFAM" id="SSF46689">
    <property type="entry name" value="Homeodomain-like"/>
    <property type="match status" value="1"/>
</dbReference>
<comment type="caution">
    <text evidence="5">The sequence shown here is derived from an EMBL/GenBank/DDBJ whole genome shotgun (WGS) entry which is preliminary data.</text>
</comment>
<keyword evidence="2" id="KW-0238">DNA-binding</keyword>
<evidence type="ECO:0000313" key="6">
    <source>
        <dbReference type="Proteomes" id="UP000747542"/>
    </source>
</evidence>
<keyword evidence="6" id="KW-1185">Reference proteome</keyword>
<accession>A0A8J5JFY1</accession>
<dbReference type="GO" id="GO:0005634">
    <property type="term" value="C:nucleus"/>
    <property type="evidence" value="ECO:0007669"/>
    <property type="project" value="UniProtKB-SubCell"/>
</dbReference>